<name>A0A454CTK9_VIBHA</name>
<accession>A0A454CTK9</accession>
<feature type="region of interest" description="Disordered" evidence="1">
    <location>
        <begin position="1"/>
        <end position="22"/>
    </location>
</feature>
<protein>
    <submittedName>
        <fullName evidence="2">Diguanylate cyclase/phosphodiesterase 1 domain protein</fullName>
    </submittedName>
</protein>
<comment type="caution">
    <text evidence="2">The sequence shown here is derived from an EMBL/GenBank/DDBJ whole genome shotgun (WGS) entry which is preliminary data.</text>
</comment>
<organism evidence="2 3">
    <name type="scientific">Vibrio harveyi</name>
    <name type="common">Beneckea harveyi</name>
    <dbReference type="NCBI Taxonomy" id="669"/>
    <lineage>
        <taxon>Bacteria</taxon>
        <taxon>Pseudomonadati</taxon>
        <taxon>Pseudomonadota</taxon>
        <taxon>Gammaproteobacteria</taxon>
        <taxon>Vibrionales</taxon>
        <taxon>Vibrionaceae</taxon>
        <taxon>Vibrio</taxon>
    </lineage>
</organism>
<proteinExistence type="predicted"/>
<evidence type="ECO:0000256" key="1">
    <source>
        <dbReference type="SAM" id="MobiDB-lite"/>
    </source>
</evidence>
<dbReference type="Proteomes" id="UP000008367">
    <property type="component" value="Unassembled WGS sequence"/>
</dbReference>
<evidence type="ECO:0000313" key="2">
    <source>
        <dbReference type="EMBL" id="EKM29733.1"/>
    </source>
</evidence>
<sequence length="22" mass="2603">NPVQHYSRQLRAAATFRGQQHH</sequence>
<gene>
    <name evidence="2" type="ORF">VCHENC02_4467B</name>
</gene>
<reference evidence="2 3" key="1">
    <citation type="submission" date="2012-10" db="EMBL/GenBank/DDBJ databases">
        <title>Genome sequence of Vibrio Cholerae HENC-02.</title>
        <authorList>
            <person name="Eppinger M."/>
            <person name="Hasan N.A."/>
            <person name="Sengamalay N."/>
            <person name="Hine E."/>
            <person name="Su Q."/>
            <person name="Daugherty S.C."/>
            <person name="Young S."/>
            <person name="Sadzewicz L."/>
            <person name="Tallon L."/>
            <person name="Cebula T.A."/>
            <person name="Ravel J."/>
            <person name="Colwell R.R."/>
        </authorList>
    </citation>
    <scope>NUCLEOTIDE SEQUENCE [LARGE SCALE GENOMIC DNA]</scope>
    <source>
        <strain evidence="2 3">HENC-02</strain>
    </source>
</reference>
<dbReference type="AlphaFoldDB" id="A0A454CTK9"/>
<dbReference type="EMBL" id="AJSR01001954">
    <property type="protein sequence ID" value="EKM29733.1"/>
    <property type="molecule type" value="Genomic_DNA"/>
</dbReference>
<evidence type="ECO:0000313" key="3">
    <source>
        <dbReference type="Proteomes" id="UP000008367"/>
    </source>
</evidence>
<feature type="non-terminal residue" evidence="2">
    <location>
        <position position="1"/>
    </location>
</feature>